<dbReference type="GO" id="GO:0005737">
    <property type="term" value="C:cytoplasm"/>
    <property type="evidence" value="ECO:0007669"/>
    <property type="project" value="UniProtKB-SubCell"/>
</dbReference>
<keyword evidence="10 11" id="KW-0660">Purine salvage</keyword>
<dbReference type="GO" id="GO:0016208">
    <property type="term" value="F:AMP binding"/>
    <property type="evidence" value="ECO:0007669"/>
    <property type="project" value="TreeGrafter"/>
</dbReference>
<dbReference type="GO" id="GO:0006168">
    <property type="term" value="P:adenine salvage"/>
    <property type="evidence" value="ECO:0007669"/>
    <property type="project" value="InterPro"/>
</dbReference>
<dbReference type="EMBL" id="VWOX01000005">
    <property type="protein sequence ID" value="KAA5543671.1"/>
    <property type="molecule type" value="Genomic_DNA"/>
</dbReference>
<dbReference type="PANTHER" id="PTHR32315:SF3">
    <property type="entry name" value="ADENINE PHOSPHORIBOSYLTRANSFERASE"/>
    <property type="match status" value="1"/>
</dbReference>
<evidence type="ECO:0000256" key="1">
    <source>
        <dbReference type="ARBA" id="ARBA00000868"/>
    </source>
</evidence>
<sequence>MTVDLKSLVRDIPDFPKPGIIFRDIAPLLLSPEALHVATEAMAAPFENESVDLVAAVEARGFLFAAPLAMRLGAGVVPIRKPGKLPFETHAHSYDLEYGSDELHIHIDGVLPGQRVIVADDLLATGGTMQACCKLLEKCQAEIVACSFLIHLSDLQGEKRLAPHRVESVLVY</sequence>
<dbReference type="EC" id="2.4.2.7" evidence="6 11"/>
<evidence type="ECO:0000313" key="14">
    <source>
        <dbReference type="Proteomes" id="UP000324479"/>
    </source>
</evidence>
<dbReference type="RefSeq" id="WP_150076640.1">
    <property type="nucleotide sequence ID" value="NZ_VWOX01000005.1"/>
</dbReference>
<comment type="catalytic activity">
    <reaction evidence="1 11">
        <text>AMP + diphosphate = 5-phospho-alpha-D-ribose 1-diphosphate + adenine</text>
        <dbReference type="Rhea" id="RHEA:16609"/>
        <dbReference type="ChEBI" id="CHEBI:16708"/>
        <dbReference type="ChEBI" id="CHEBI:33019"/>
        <dbReference type="ChEBI" id="CHEBI:58017"/>
        <dbReference type="ChEBI" id="CHEBI:456215"/>
        <dbReference type="EC" id="2.4.2.7"/>
    </reaction>
</comment>
<comment type="caution">
    <text evidence="13">The sequence shown here is derived from an EMBL/GenBank/DDBJ whole genome shotgun (WGS) entry which is preliminary data.</text>
</comment>
<dbReference type="CDD" id="cd06223">
    <property type="entry name" value="PRTases_typeI"/>
    <property type="match status" value="1"/>
</dbReference>
<dbReference type="FunFam" id="3.40.50.2020:FF:000021">
    <property type="entry name" value="Adenine phosphoribosyltransferase"/>
    <property type="match status" value="1"/>
</dbReference>
<comment type="similarity">
    <text evidence="5 11">Belongs to the purine/pyrimidine phosphoribosyltransferase family.</text>
</comment>
<evidence type="ECO:0000256" key="7">
    <source>
        <dbReference type="ARBA" id="ARBA00022490"/>
    </source>
</evidence>
<comment type="subcellular location">
    <subcellularLocation>
        <location evidence="3 11">Cytoplasm</location>
    </subcellularLocation>
</comment>
<dbReference type="AlphaFoldDB" id="A0A5M6D811"/>
<dbReference type="GO" id="GO:0002055">
    <property type="term" value="F:adenine binding"/>
    <property type="evidence" value="ECO:0007669"/>
    <property type="project" value="TreeGrafter"/>
</dbReference>
<evidence type="ECO:0000256" key="11">
    <source>
        <dbReference type="HAMAP-Rule" id="MF_00004"/>
    </source>
</evidence>
<evidence type="ECO:0000256" key="3">
    <source>
        <dbReference type="ARBA" id="ARBA00004496"/>
    </source>
</evidence>
<dbReference type="GO" id="GO:0044209">
    <property type="term" value="P:AMP salvage"/>
    <property type="evidence" value="ECO:0007669"/>
    <property type="project" value="UniProtKB-UniRule"/>
</dbReference>
<proteinExistence type="inferred from homology"/>
<dbReference type="Gene3D" id="3.40.50.2020">
    <property type="match status" value="1"/>
</dbReference>
<organism evidence="13 14">
    <name type="scientific">Roseiconus nitratireducens</name>
    <dbReference type="NCBI Taxonomy" id="2605748"/>
    <lineage>
        <taxon>Bacteria</taxon>
        <taxon>Pseudomonadati</taxon>
        <taxon>Planctomycetota</taxon>
        <taxon>Planctomycetia</taxon>
        <taxon>Pirellulales</taxon>
        <taxon>Pirellulaceae</taxon>
        <taxon>Roseiconus</taxon>
    </lineage>
</organism>
<dbReference type="Pfam" id="PF00156">
    <property type="entry name" value="Pribosyltran"/>
    <property type="match status" value="1"/>
</dbReference>
<dbReference type="InterPro" id="IPR005764">
    <property type="entry name" value="Ade_phspho_trans"/>
</dbReference>
<dbReference type="InterPro" id="IPR050054">
    <property type="entry name" value="UPRTase/APRTase"/>
</dbReference>
<evidence type="ECO:0000256" key="10">
    <source>
        <dbReference type="ARBA" id="ARBA00022726"/>
    </source>
</evidence>
<keyword evidence="8 11" id="KW-0328">Glycosyltransferase</keyword>
<evidence type="ECO:0000313" key="13">
    <source>
        <dbReference type="EMBL" id="KAA5543671.1"/>
    </source>
</evidence>
<dbReference type="NCBIfam" id="TIGR01090">
    <property type="entry name" value="apt"/>
    <property type="match status" value="1"/>
</dbReference>
<comment type="function">
    <text evidence="2 11">Catalyzes a salvage reaction resulting in the formation of AMP, that is energically less costly than de novo synthesis.</text>
</comment>
<evidence type="ECO:0000256" key="6">
    <source>
        <dbReference type="ARBA" id="ARBA00011893"/>
    </source>
</evidence>
<feature type="domain" description="Phosphoribosyltransferase" evidence="12">
    <location>
        <begin position="34"/>
        <end position="151"/>
    </location>
</feature>
<keyword evidence="7 11" id="KW-0963">Cytoplasm</keyword>
<dbReference type="Proteomes" id="UP000324479">
    <property type="component" value="Unassembled WGS sequence"/>
</dbReference>
<comment type="subunit">
    <text evidence="11">Homodimer.</text>
</comment>
<name>A0A5M6D811_9BACT</name>
<reference evidence="13 14" key="1">
    <citation type="submission" date="2019-08" db="EMBL/GenBank/DDBJ databases">
        <authorList>
            <person name="Dhanesh K."/>
            <person name="Kumar G."/>
            <person name="Sasikala C."/>
            <person name="Venkata Ramana C."/>
        </authorList>
    </citation>
    <scope>NUCLEOTIDE SEQUENCE [LARGE SCALE GENOMIC DNA]</scope>
    <source>
        <strain evidence="13 14">JC645</strain>
    </source>
</reference>
<dbReference type="InterPro" id="IPR029057">
    <property type="entry name" value="PRTase-like"/>
</dbReference>
<gene>
    <name evidence="11" type="primary">apt</name>
    <name evidence="13" type="ORF">FYK55_10730</name>
</gene>
<evidence type="ECO:0000256" key="4">
    <source>
        <dbReference type="ARBA" id="ARBA00004659"/>
    </source>
</evidence>
<comment type="pathway">
    <text evidence="4 11">Purine metabolism; AMP biosynthesis via salvage pathway; AMP from adenine: step 1/1.</text>
</comment>
<dbReference type="GO" id="GO:0003999">
    <property type="term" value="F:adenine phosphoribosyltransferase activity"/>
    <property type="evidence" value="ECO:0007669"/>
    <property type="project" value="UniProtKB-UniRule"/>
</dbReference>
<dbReference type="UniPathway" id="UPA00588">
    <property type="reaction ID" value="UER00646"/>
</dbReference>
<dbReference type="SUPFAM" id="SSF53271">
    <property type="entry name" value="PRTase-like"/>
    <property type="match status" value="1"/>
</dbReference>
<dbReference type="InterPro" id="IPR000836">
    <property type="entry name" value="PRTase_dom"/>
</dbReference>
<keyword evidence="9 11" id="KW-0808">Transferase</keyword>
<dbReference type="GO" id="GO:0006166">
    <property type="term" value="P:purine ribonucleoside salvage"/>
    <property type="evidence" value="ECO:0007669"/>
    <property type="project" value="UniProtKB-UniRule"/>
</dbReference>
<protein>
    <recommendedName>
        <fullName evidence="6 11">Adenine phosphoribosyltransferase</fullName>
        <shortName evidence="11">APRT</shortName>
        <ecNumber evidence="6 11">2.4.2.7</ecNumber>
    </recommendedName>
</protein>
<evidence type="ECO:0000256" key="5">
    <source>
        <dbReference type="ARBA" id="ARBA00008391"/>
    </source>
</evidence>
<dbReference type="PANTHER" id="PTHR32315">
    <property type="entry name" value="ADENINE PHOSPHORIBOSYLTRANSFERASE"/>
    <property type="match status" value="1"/>
</dbReference>
<evidence type="ECO:0000256" key="2">
    <source>
        <dbReference type="ARBA" id="ARBA00003968"/>
    </source>
</evidence>
<dbReference type="NCBIfam" id="NF002634">
    <property type="entry name" value="PRK02304.1-3"/>
    <property type="match status" value="1"/>
</dbReference>
<evidence type="ECO:0000256" key="8">
    <source>
        <dbReference type="ARBA" id="ARBA00022676"/>
    </source>
</evidence>
<accession>A0A5M6D811</accession>
<dbReference type="HAMAP" id="MF_00004">
    <property type="entry name" value="Aden_phosphoribosyltr"/>
    <property type="match status" value="1"/>
</dbReference>
<dbReference type="NCBIfam" id="NF002636">
    <property type="entry name" value="PRK02304.1-5"/>
    <property type="match status" value="1"/>
</dbReference>
<evidence type="ECO:0000259" key="12">
    <source>
        <dbReference type="Pfam" id="PF00156"/>
    </source>
</evidence>
<keyword evidence="14" id="KW-1185">Reference proteome</keyword>
<evidence type="ECO:0000256" key="9">
    <source>
        <dbReference type="ARBA" id="ARBA00022679"/>
    </source>
</evidence>